<comment type="caution">
    <text evidence="2">The sequence shown here is derived from an EMBL/GenBank/DDBJ whole genome shotgun (WGS) entry which is preliminary data.</text>
</comment>
<dbReference type="Proteomes" id="UP000247416">
    <property type="component" value="Unassembled WGS sequence"/>
</dbReference>
<dbReference type="AlphaFoldDB" id="A0A318TN10"/>
<keyword evidence="1" id="KW-0472">Membrane</keyword>
<gene>
    <name evidence="2" type="ORF">BJ095_11297</name>
</gene>
<evidence type="ECO:0000256" key="1">
    <source>
        <dbReference type="SAM" id="Phobius"/>
    </source>
</evidence>
<dbReference type="RefSeq" id="WP_107933057.1">
    <property type="nucleotide sequence ID" value="NZ_PYWJ01000004.1"/>
</dbReference>
<reference evidence="2 3" key="1">
    <citation type="submission" date="2018-06" db="EMBL/GenBank/DDBJ databases">
        <title>Genomic Encyclopedia of Archaeal and Bacterial Type Strains, Phase II (KMG-II): from individual species to whole genera.</title>
        <authorList>
            <person name="Goeker M."/>
        </authorList>
    </citation>
    <scope>NUCLEOTIDE SEQUENCE [LARGE SCALE GENOMIC DNA]</scope>
    <source>
        <strain evidence="2 3">KACC 16626</strain>
    </source>
</reference>
<feature type="transmembrane region" description="Helical" evidence="1">
    <location>
        <begin position="64"/>
        <end position="82"/>
    </location>
</feature>
<feature type="transmembrane region" description="Helical" evidence="1">
    <location>
        <begin position="41"/>
        <end position="58"/>
    </location>
</feature>
<sequence>MELIMQIFFAGFIIIASILGLKKRDYTKLKEERRKQPSTLLFQIITIIGYLLFVSNITLFDNYFITKLAISLIFIGVIFNTIKNWKSISKIQKVKLLALGLLILLCTVYLF</sequence>
<evidence type="ECO:0000313" key="3">
    <source>
        <dbReference type="Proteomes" id="UP000247416"/>
    </source>
</evidence>
<feature type="transmembrane region" description="Helical" evidence="1">
    <location>
        <begin position="6"/>
        <end position="21"/>
    </location>
</feature>
<protein>
    <submittedName>
        <fullName evidence="2">Uncharacterized protein</fullName>
    </submittedName>
</protein>
<keyword evidence="1" id="KW-1133">Transmembrane helix</keyword>
<accession>A0A318TN10</accession>
<keyword evidence="1" id="KW-0812">Transmembrane</keyword>
<evidence type="ECO:0000313" key="2">
    <source>
        <dbReference type="EMBL" id="PYF06136.1"/>
    </source>
</evidence>
<proteinExistence type="predicted"/>
<name>A0A318TN10_9BACL</name>
<organism evidence="2 3">
    <name type="scientific">Ureibacillus chungkukjangi</name>
    <dbReference type="NCBI Taxonomy" id="1202712"/>
    <lineage>
        <taxon>Bacteria</taxon>
        <taxon>Bacillati</taxon>
        <taxon>Bacillota</taxon>
        <taxon>Bacilli</taxon>
        <taxon>Bacillales</taxon>
        <taxon>Caryophanaceae</taxon>
        <taxon>Ureibacillus</taxon>
    </lineage>
</organism>
<keyword evidence="3" id="KW-1185">Reference proteome</keyword>
<dbReference type="EMBL" id="QJTJ01000012">
    <property type="protein sequence ID" value="PYF06136.1"/>
    <property type="molecule type" value="Genomic_DNA"/>
</dbReference>
<feature type="transmembrane region" description="Helical" evidence="1">
    <location>
        <begin position="94"/>
        <end position="110"/>
    </location>
</feature>